<accession>A0ABM7W838</accession>
<keyword evidence="7 8" id="KW-0472">Membrane</keyword>
<keyword evidence="4" id="KW-1003">Cell membrane</keyword>
<reference evidence="9 10" key="1">
    <citation type="submission" date="2022-01" db="EMBL/GenBank/DDBJ databases">
        <title>Desulfofustis limnae sp. nov., a novel mesophilic sulfate-reducing bacterium isolated from marsh soil.</title>
        <authorList>
            <person name="Watanabe M."/>
            <person name="Takahashi A."/>
            <person name="Kojima H."/>
            <person name="Fukui M."/>
        </authorList>
    </citation>
    <scope>NUCLEOTIDE SEQUENCE [LARGE SCALE GENOMIC DNA]</scope>
    <source>
        <strain evidence="9 10">PPLL</strain>
    </source>
</reference>
<keyword evidence="5 8" id="KW-0812">Transmembrane</keyword>
<dbReference type="Pfam" id="PF01032">
    <property type="entry name" value="FecCD"/>
    <property type="match status" value="1"/>
</dbReference>
<evidence type="ECO:0000256" key="6">
    <source>
        <dbReference type="ARBA" id="ARBA00022989"/>
    </source>
</evidence>
<evidence type="ECO:0000256" key="5">
    <source>
        <dbReference type="ARBA" id="ARBA00022692"/>
    </source>
</evidence>
<feature type="transmembrane region" description="Helical" evidence="8">
    <location>
        <begin position="21"/>
        <end position="44"/>
    </location>
</feature>
<dbReference type="SUPFAM" id="SSF81345">
    <property type="entry name" value="ABC transporter involved in vitamin B12 uptake, BtuC"/>
    <property type="match status" value="1"/>
</dbReference>
<feature type="transmembrane region" description="Helical" evidence="8">
    <location>
        <begin position="215"/>
        <end position="234"/>
    </location>
</feature>
<feature type="transmembrane region" description="Helical" evidence="8">
    <location>
        <begin position="330"/>
        <end position="349"/>
    </location>
</feature>
<feature type="transmembrane region" description="Helical" evidence="8">
    <location>
        <begin position="141"/>
        <end position="161"/>
    </location>
</feature>
<dbReference type="InterPro" id="IPR000522">
    <property type="entry name" value="ABC_transptr_permease_BtuC"/>
</dbReference>
<dbReference type="InterPro" id="IPR037294">
    <property type="entry name" value="ABC_BtuC-like"/>
</dbReference>
<dbReference type="EMBL" id="AP025516">
    <property type="protein sequence ID" value="BDD87054.1"/>
    <property type="molecule type" value="Genomic_DNA"/>
</dbReference>
<dbReference type="PANTHER" id="PTHR30472:SF25">
    <property type="entry name" value="ABC TRANSPORTER PERMEASE PROTEIN MJ0876-RELATED"/>
    <property type="match status" value="1"/>
</dbReference>
<evidence type="ECO:0000313" key="9">
    <source>
        <dbReference type="EMBL" id="BDD87054.1"/>
    </source>
</evidence>
<keyword evidence="3" id="KW-0813">Transport</keyword>
<keyword evidence="6 8" id="KW-1133">Transmembrane helix</keyword>
<evidence type="ECO:0000256" key="2">
    <source>
        <dbReference type="ARBA" id="ARBA00007935"/>
    </source>
</evidence>
<dbReference type="Proteomes" id="UP000830055">
    <property type="component" value="Chromosome"/>
</dbReference>
<organism evidence="9 10">
    <name type="scientific">Desulfofustis limnaeus</name>
    <dbReference type="NCBI Taxonomy" id="2740163"/>
    <lineage>
        <taxon>Bacteria</taxon>
        <taxon>Pseudomonadati</taxon>
        <taxon>Thermodesulfobacteriota</taxon>
        <taxon>Desulfobulbia</taxon>
        <taxon>Desulfobulbales</taxon>
        <taxon>Desulfocapsaceae</taxon>
        <taxon>Desulfofustis</taxon>
    </lineage>
</organism>
<feature type="transmembrane region" description="Helical" evidence="8">
    <location>
        <begin position="263"/>
        <end position="287"/>
    </location>
</feature>
<keyword evidence="10" id="KW-1185">Reference proteome</keyword>
<dbReference type="RefSeq" id="WP_284154097.1">
    <property type="nucleotide sequence ID" value="NZ_AP025516.1"/>
</dbReference>
<proteinExistence type="inferred from homology"/>
<evidence type="ECO:0000256" key="4">
    <source>
        <dbReference type="ARBA" id="ARBA00022475"/>
    </source>
</evidence>
<dbReference type="PANTHER" id="PTHR30472">
    <property type="entry name" value="FERRIC ENTEROBACTIN TRANSPORT SYSTEM PERMEASE PROTEIN"/>
    <property type="match status" value="1"/>
</dbReference>
<dbReference type="CDD" id="cd06550">
    <property type="entry name" value="TM_ABC_iron-siderophores_like"/>
    <property type="match status" value="1"/>
</dbReference>
<evidence type="ECO:0000313" key="10">
    <source>
        <dbReference type="Proteomes" id="UP000830055"/>
    </source>
</evidence>
<evidence type="ECO:0000256" key="8">
    <source>
        <dbReference type="SAM" id="Phobius"/>
    </source>
</evidence>
<feature type="transmembrane region" description="Helical" evidence="8">
    <location>
        <begin position="173"/>
        <end position="195"/>
    </location>
</feature>
<name>A0ABM7W838_9BACT</name>
<evidence type="ECO:0000256" key="7">
    <source>
        <dbReference type="ARBA" id="ARBA00023136"/>
    </source>
</evidence>
<dbReference type="Gene3D" id="1.10.3470.10">
    <property type="entry name" value="ABC transporter involved in vitamin B12 uptake, BtuC"/>
    <property type="match status" value="1"/>
</dbReference>
<feature type="transmembrane region" description="Helical" evidence="8">
    <location>
        <begin position="80"/>
        <end position="100"/>
    </location>
</feature>
<feature type="transmembrane region" description="Helical" evidence="8">
    <location>
        <begin position="112"/>
        <end position="135"/>
    </location>
</feature>
<evidence type="ECO:0000256" key="1">
    <source>
        <dbReference type="ARBA" id="ARBA00004651"/>
    </source>
</evidence>
<comment type="subcellular location">
    <subcellularLocation>
        <location evidence="1">Cell membrane</location>
        <topology evidence="1">Multi-pass membrane protein</topology>
    </subcellularLocation>
</comment>
<sequence length="357" mass="37657">MTSRTTVKTAAPDEPRRLARVGLLVALSVTLLVAIVVATGLGYIRIGPLEILHILFGQWGGSLPATIPDSHPFVIMEVRLPRILCATLVGGGLAVAGCVFQSLLQNPLADPYTLGISSGAAFGASLAILLLMLGLSLPGTLLIPLCAFGGAVATLYGVFALAAPSARLSSNSLILSGIIIAAILSAGISLIKFLADEQVNAIIFWLMGSFVGRSWLDVLILLLLVIPCCALIMVHARELDIMSLGDRTADALGIDTRTVRRRLLITSSLATAACVSVSGIIGFIGLIVPHFVRLLLGPANRLLLPCSFLCGCLLLLCADTVTRVLLPTELPIGVLTALIGGPFFCYIFRKSQLEQWR</sequence>
<comment type="similarity">
    <text evidence="2">Belongs to the binding-protein-dependent transport system permease family. FecCD subfamily.</text>
</comment>
<evidence type="ECO:0000256" key="3">
    <source>
        <dbReference type="ARBA" id="ARBA00022448"/>
    </source>
</evidence>
<protein>
    <submittedName>
        <fullName evidence="9">Iron ABC transporter permease</fullName>
    </submittedName>
</protein>
<gene>
    <name evidence="9" type="ORF">DPPLL_14190</name>
</gene>